<evidence type="ECO:0000313" key="4">
    <source>
        <dbReference type="Proteomes" id="UP000886803"/>
    </source>
</evidence>
<reference evidence="3" key="1">
    <citation type="journal article" date="2021" name="PeerJ">
        <title>Extensive microbial diversity within the chicken gut microbiome revealed by metagenomics and culture.</title>
        <authorList>
            <person name="Gilroy R."/>
            <person name="Ravi A."/>
            <person name="Getino M."/>
            <person name="Pursley I."/>
            <person name="Horton D.L."/>
            <person name="Alikhan N.F."/>
            <person name="Baker D."/>
            <person name="Gharbi K."/>
            <person name="Hall N."/>
            <person name="Watson M."/>
            <person name="Adriaenssens E.M."/>
            <person name="Foster-Nyarko E."/>
            <person name="Jarju S."/>
            <person name="Secka A."/>
            <person name="Antonio M."/>
            <person name="Oren A."/>
            <person name="Chaudhuri R.R."/>
            <person name="La Ragione R."/>
            <person name="Hildebrand F."/>
            <person name="Pallen M.J."/>
        </authorList>
    </citation>
    <scope>NUCLEOTIDE SEQUENCE</scope>
    <source>
        <strain evidence="3">ChiBcec8-13705</strain>
    </source>
</reference>
<evidence type="ECO:0000256" key="1">
    <source>
        <dbReference type="ARBA" id="ARBA00022679"/>
    </source>
</evidence>
<reference evidence="3" key="2">
    <citation type="submission" date="2021-04" db="EMBL/GenBank/DDBJ databases">
        <authorList>
            <person name="Gilroy R."/>
        </authorList>
    </citation>
    <scope>NUCLEOTIDE SEQUENCE</scope>
    <source>
        <strain evidence="3">ChiBcec8-13705</strain>
    </source>
</reference>
<dbReference type="Proteomes" id="UP000886803">
    <property type="component" value="Unassembled WGS sequence"/>
</dbReference>
<dbReference type="AlphaFoldDB" id="A0A9D2S456"/>
<dbReference type="InterPro" id="IPR041698">
    <property type="entry name" value="Methyltransf_25"/>
</dbReference>
<dbReference type="GO" id="GO:0032259">
    <property type="term" value="P:methylation"/>
    <property type="evidence" value="ECO:0007669"/>
    <property type="project" value="UniProtKB-KW"/>
</dbReference>
<evidence type="ECO:0000259" key="2">
    <source>
        <dbReference type="Pfam" id="PF13649"/>
    </source>
</evidence>
<keyword evidence="1" id="KW-0808">Transferase</keyword>
<protein>
    <submittedName>
        <fullName evidence="3">Class I SAM-dependent methyltransferase</fullName>
    </submittedName>
</protein>
<keyword evidence="3" id="KW-0489">Methyltransferase</keyword>
<dbReference type="Pfam" id="PF13649">
    <property type="entry name" value="Methyltransf_25"/>
    <property type="match status" value="1"/>
</dbReference>
<dbReference type="EMBL" id="DWYG01000161">
    <property type="protein sequence ID" value="HJB42709.1"/>
    <property type="molecule type" value="Genomic_DNA"/>
</dbReference>
<gene>
    <name evidence="3" type="ORF">H9945_09450</name>
</gene>
<organism evidence="3 4">
    <name type="scientific">Candidatus Gemmiger avicola</name>
    <dbReference type="NCBI Taxonomy" id="2838605"/>
    <lineage>
        <taxon>Bacteria</taxon>
        <taxon>Bacillati</taxon>
        <taxon>Bacillota</taxon>
        <taxon>Clostridia</taxon>
        <taxon>Eubacteriales</taxon>
        <taxon>Gemmiger</taxon>
    </lineage>
</organism>
<sequence length="216" mass="24111">MLEKMGEFFDRRLDGYEAHQLTCIDSAGIFYPFTAGCLPAQPGASILDLGCGTGLELSYYFKRNPTARVTGIDLAQGMLAELKRKFADRHLELIPGSYFDIPLGHAQYDAAVSVESLHHFTREEKTRLYQKLCASLKEGGYFILTDYFSAGEEEERLHREELARLKALQGITDDTFYHYDTPLTVPHETEALLAGGFSTVEILGQWGATCTIKAAK</sequence>
<dbReference type="InterPro" id="IPR029063">
    <property type="entry name" value="SAM-dependent_MTases_sf"/>
</dbReference>
<accession>A0A9D2S456</accession>
<proteinExistence type="predicted"/>
<feature type="domain" description="Methyltransferase" evidence="2">
    <location>
        <begin position="46"/>
        <end position="140"/>
    </location>
</feature>
<evidence type="ECO:0000313" key="3">
    <source>
        <dbReference type="EMBL" id="HJB42709.1"/>
    </source>
</evidence>
<dbReference type="SUPFAM" id="SSF53335">
    <property type="entry name" value="S-adenosyl-L-methionine-dependent methyltransferases"/>
    <property type="match status" value="1"/>
</dbReference>
<name>A0A9D2S456_9FIRM</name>
<dbReference type="PANTHER" id="PTHR43861">
    <property type="entry name" value="TRANS-ACONITATE 2-METHYLTRANSFERASE-RELATED"/>
    <property type="match status" value="1"/>
</dbReference>
<dbReference type="GO" id="GO:0008168">
    <property type="term" value="F:methyltransferase activity"/>
    <property type="evidence" value="ECO:0007669"/>
    <property type="project" value="UniProtKB-KW"/>
</dbReference>
<comment type="caution">
    <text evidence="3">The sequence shown here is derived from an EMBL/GenBank/DDBJ whole genome shotgun (WGS) entry which is preliminary data.</text>
</comment>
<dbReference type="CDD" id="cd02440">
    <property type="entry name" value="AdoMet_MTases"/>
    <property type="match status" value="1"/>
</dbReference>
<dbReference type="Gene3D" id="3.40.50.150">
    <property type="entry name" value="Vaccinia Virus protein VP39"/>
    <property type="match status" value="1"/>
</dbReference>